<dbReference type="InterPro" id="IPR052922">
    <property type="entry name" value="Cytidylate_Kinase-2"/>
</dbReference>
<gene>
    <name evidence="1" type="ORF">DYY88_21810</name>
</gene>
<dbReference type="PANTHER" id="PTHR37816">
    <property type="entry name" value="YALI0E33011P"/>
    <property type="match status" value="1"/>
</dbReference>
<dbReference type="EMBL" id="QVFV01000009">
    <property type="protein sequence ID" value="RZM75269.1"/>
    <property type="molecule type" value="Genomic_DNA"/>
</dbReference>
<evidence type="ECO:0000313" key="1">
    <source>
        <dbReference type="EMBL" id="RZM75269.1"/>
    </source>
</evidence>
<dbReference type="Gene3D" id="3.40.50.300">
    <property type="entry name" value="P-loop containing nucleotide triphosphate hydrolases"/>
    <property type="match status" value="1"/>
</dbReference>
<dbReference type="SUPFAM" id="SSF52540">
    <property type="entry name" value="P-loop containing nucleoside triphosphate hydrolases"/>
    <property type="match status" value="1"/>
</dbReference>
<dbReference type="OrthoDB" id="1201990at2"/>
<proteinExistence type="predicted"/>
<reference evidence="1 2" key="1">
    <citation type="submission" date="2018-11" db="EMBL/GenBank/DDBJ databases">
        <title>Whole genome sequencing of an environmental sample.</title>
        <authorList>
            <person name="Sarangi A.N."/>
            <person name="Singh D."/>
            <person name="Tripathy S."/>
        </authorList>
    </citation>
    <scope>NUCLEOTIDE SEQUENCE [LARGE SCALE GENOMIC DNA]</scope>
    <source>
        <strain evidence="1 2">Lakshadweep</strain>
    </source>
</reference>
<dbReference type="AlphaFoldDB" id="A0A4V2E1U0"/>
<organism evidence="1 2">
    <name type="scientific">Leptolyngbya iicbica LK</name>
    <dbReference type="NCBI Taxonomy" id="2294035"/>
    <lineage>
        <taxon>Bacteria</taxon>
        <taxon>Bacillati</taxon>
        <taxon>Cyanobacteriota</taxon>
        <taxon>Cyanophyceae</taxon>
        <taxon>Leptolyngbyales</taxon>
        <taxon>Leptolyngbyaceae</taxon>
        <taxon>Leptolyngbya group</taxon>
        <taxon>Leptolyngbya</taxon>
        <taxon>Leptolyngbya iicbica</taxon>
    </lineage>
</organism>
<dbReference type="Proteomes" id="UP000292459">
    <property type="component" value="Unassembled WGS sequence"/>
</dbReference>
<sequence length="192" mass="22121">MNHRIAVVGTAGAGKTTLAQAITARLQIPHIELDALFWQPGWQPSATEEFGDKVTAATAGNDWVVDGNYLRARLIVWERATVVVWLNYSLPLILWRVTRRTIARSWQQQELWNGCYETFRKGFWSRDSIILWVLKTYRPNRRSLPDWLAMPQYRHLQLVELRSPAEAETWLRSLPESIATSGPDTITPNHDN</sequence>
<evidence type="ECO:0000313" key="2">
    <source>
        <dbReference type="Proteomes" id="UP000292459"/>
    </source>
</evidence>
<dbReference type="RefSeq" id="WP_044148826.1">
    <property type="nucleotide sequence ID" value="NZ_QVFV01000009.1"/>
</dbReference>
<protein>
    <recommendedName>
        <fullName evidence="3">Adenylate kinase</fullName>
    </recommendedName>
</protein>
<evidence type="ECO:0008006" key="3">
    <source>
        <dbReference type="Google" id="ProtNLM"/>
    </source>
</evidence>
<comment type="caution">
    <text evidence="1">The sequence shown here is derived from an EMBL/GenBank/DDBJ whole genome shotgun (WGS) entry which is preliminary data.</text>
</comment>
<dbReference type="PANTHER" id="PTHR37816:SF1">
    <property type="entry name" value="TOXIN"/>
    <property type="match status" value="1"/>
</dbReference>
<keyword evidence="2" id="KW-1185">Reference proteome</keyword>
<dbReference type="InterPro" id="IPR027417">
    <property type="entry name" value="P-loop_NTPase"/>
</dbReference>
<name>A0A4V2E1U0_9CYAN</name>
<accession>A0A4V2E1U0</accession>